<organism evidence="1 2">
    <name type="scientific">Megalodesulfovibrio gigas (strain ATCC 19364 / DSM 1382 / NCIMB 9332 / VKM B-1759)</name>
    <name type="common">Desulfovibrio gigas</name>
    <dbReference type="NCBI Taxonomy" id="1121448"/>
    <lineage>
        <taxon>Bacteria</taxon>
        <taxon>Pseudomonadati</taxon>
        <taxon>Thermodesulfobacteriota</taxon>
        <taxon>Desulfovibrionia</taxon>
        <taxon>Desulfovibrionales</taxon>
        <taxon>Desulfovibrionaceae</taxon>
        <taxon>Megalodesulfovibrio</taxon>
    </lineage>
</organism>
<dbReference type="KEGG" id="dgg:DGI_3432"/>
<dbReference type="PATRIC" id="fig|1121448.10.peg.3383"/>
<reference evidence="2" key="2">
    <citation type="submission" date="2013-07" db="EMBL/GenBank/DDBJ databases">
        <authorList>
            <person name="Morais-Silva F.O."/>
            <person name="Rezende A.M."/>
            <person name="Pimentel C."/>
            <person name="Resende D.M."/>
            <person name="Santos C.I."/>
            <person name="Clemente C."/>
            <person name="de Oliveira L.M."/>
            <person name="da Silva S.M."/>
            <person name="Costa D.A."/>
            <person name="Varela-Raposo A."/>
            <person name="Horacio E.C.A."/>
            <person name="Matos M."/>
            <person name="Flores O."/>
            <person name="Ruiz J.C."/>
            <person name="Rodrigues-Pousada C."/>
        </authorList>
    </citation>
    <scope>NUCLEOTIDE SEQUENCE [LARGE SCALE GENOMIC DNA]</scope>
    <source>
        <strain evidence="2">ATCC 19364 / DSM 1382 / NCIMB 9332 / VKM B-1759</strain>
    </source>
</reference>
<accession>T2GGF6</accession>
<evidence type="ECO:0000313" key="2">
    <source>
        <dbReference type="Proteomes" id="UP000016587"/>
    </source>
</evidence>
<dbReference type="EMBL" id="CP006585">
    <property type="protein sequence ID" value="AGW15112.1"/>
    <property type="molecule type" value="Genomic_DNA"/>
</dbReference>
<proteinExistence type="predicted"/>
<keyword evidence="2" id="KW-1185">Reference proteome</keyword>
<protein>
    <submittedName>
        <fullName evidence="1">Uncharacterized protein</fullName>
    </submittedName>
</protein>
<evidence type="ECO:0000313" key="1">
    <source>
        <dbReference type="EMBL" id="AGW15112.1"/>
    </source>
</evidence>
<dbReference type="AlphaFoldDB" id="T2GGF6"/>
<reference evidence="1 2" key="1">
    <citation type="journal article" date="2013" name="J. Bacteriol.">
        <title>Roles of HynAB and Ech, the only two hydrogenases found in the model sulfate reducer Desulfovibrio gigas.</title>
        <authorList>
            <person name="Morais-Silva F.O."/>
            <person name="Santos C.I."/>
            <person name="Rodrigues R."/>
            <person name="Pereira I.A."/>
            <person name="Rodrigues-Pousada C."/>
        </authorList>
    </citation>
    <scope>NUCLEOTIDE SEQUENCE [LARGE SCALE GENOMIC DNA]</scope>
    <source>
        <strain evidence="2">ATCC 19364 / DSM 1382 / NCIMB 9332 / VKM B-1759</strain>
    </source>
</reference>
<gene>
    <name evidence="1" type="ORF">DGI_3432</name>
</gene>
<sequence length="132" mass="13793">MLAGNADAANQANRANLANAGERAPSLTGVWEGSVLFSTVRAELVQETAMVNEQAYPFSGVVTMQSGSEKAVYHVFGFVSPDTVAGMHPPSGAQFLGSLFSPDELRGIITLKSGQQISLTAFRKPGAQPVAP</sequence>
<name>T2GGF6_MEGG1</name>
<dbReference type="HOGENOM" id="CLU_1913664_0_0_7"/>
<dbReference type="Proteomes" id="UP000016587">
    <property type="component" value="Chromosome"/>
</dbReference>